<name>A0A0B5E4L1_9RHOB</name>
<dbReference type="EMBL" id="CP004393">
    <property type="protein sequence ID" value="AJE47986.1"/>
    <property type="molecule type" value="Genomic_DNA"/>
</dbReference>
<feature type="compositionally biased region" description="Basic and acidic residues" evidence="1">
    <location>
        <begin position="1"/>
        <end position="17"/>
    </location>
</feature>
<feature type="region of interest" description="Disordered" evidence="1">
    <location>
        <begin position="1"/>
        <end position="20"/>
    </location>
</feature>
<dbReference type="STRING" id="1208324.P73_3271"/>
<evidence type="ECO:0008006" key="4">
    <source>
        <dbReference type="Google" id="ProtNLM"/>
    </source>
</evidence>
<keyword evidence="3" id="KW-1185">Reference proteome</keyword>
<organism evidence="2 3">
    <name type="scientific">Celeribacter indicus</name>
    <dbReference type="NCBI Taxonomy" id="1208324"/>
    <lineage>
        <taxon>Bacteria</taxon>
        <taxon>Pseudomonadati</taxon>
        <taxon>Pseudomonadota</taxon>
        <taxon>Alphaproteobacteria</taxon>
        <taxon>Rhodobacterales</taxon>
        <taxon>Roseobacteraceae</taxon>
        <taxon>Celeribacter</taxon>
    </lineage>
</organism>
<gene>
    <name evidence="2" type="ORF">P73_3271</name>
</gene>
<evidence type="ECO:0000313" key="2">
    <source>
        <dbReference type="EMBL" id="AJE47986.1"/>
    </source>
</evidence>
<protein>
    <recommendedName>
        <fullName evidence="4">Bacterial mobilisation domain-containing protein</fullName>
    </recommendedName>
</protein>
<evidence type="ECO:0000313" key="3">
    <source>
        <dbReference type="Proteomes" id="UP000031521"/>
    </source>
</evidence>
<dbReference type="AlphaFoldDB" id="A0A0B5E4L1"/>
<proteinExistence type="predicted"/>
<dbReference type="HOGENOM" id="CLU_146726_0_0_5"/>
<dbReference type="OrthoDB" id="8548224at2"/>
<dbReference type="KEGG" id="cid:P73_3271"/>
<dbReference type="RefSeq" id="WP_043870417.1">
    <property type="nucleotide sequence ID" value="NZ_CP004393.1"/>
</dbReference>
<accession>A0A0B5E4L1</accession>
<reference evidence="2 3" key="1">
    <citation type="journal article" date="2014" name="Int. J. Syst. Evol. Microbiol.">
        <title>Celeribacter indicus sp. nov., a polycyclic aromatic hydrocarbon-degrading bacterium from deep-sea sediment and reclassification of Huaishuia halophila as Celeribacter halophilus comb. nov.</title>
        <authorList>
            <person name="Lai Q."/>
            <person name="Cao J."/>
            <person name="Yuan J."/>
            <person name="Li F."/>
            <person name="Shao Z."/>
        </authorList>
    </citation>
    <scope>NUCLEOTIDE SEQUENCE [LARGE SCALE GENOMIC DNA]</scope>
    <source>
        <strain evidence="2">P73</strain>
    </source>
</reference>
<dbReference type="Proteomes" id="UP000031521">
    <property type="component" value="Chromosome"/>
</dbReference>
<sequence length="139" mass="15527">MSTLDRRFNKLAKDQRPKYPPPFSLRFTFDERATLDMLRGSMPLGRYIREELLGDDAAPRKRRGRRPVKDQEALGRVLGALGSSRLSQNLNQLARASNSGSLPVSPEVETELRQACADVKAMREELMRALGSLSEGGEP</sequence>
<evidence type="ECO:0000256" key="1">
    <source>
        <dbReference type="SAM" id="MobiDB-lite"/>
    </source>
</evidence>